<reference evidence="2 3" key="1">
    <citation type="submission" date="2017-11" db="EMBL/GenBank/DDBJ databases">
        <title>Genomic Encyclopedia of Archaeal and Bacterial Type Strains, Phase II (KMG-II): From Individual Species to Whole Genera.</title>
        <authorList>
            <person name="Goeker M."/>
        </authorList>
    </citation>
    <scope>NUCLEOTIDE SEQUENCE [LARGE SCALE GENOMIC DNA]</scope>
    <source>
        <strain evidence="2 3">DSM 27763</strain>
    </source>
</reference>
<feature type="transmembrane region" description="Helical" evidence="1">
    <location>
        <begin position="74"/>
        <end position="94"/>
    </location>
</feature>
<proteinExistence type="predicted"/>
<evidence type="ECO:0000313" key="2">
    <source>
        <dbReference type="EMBL" id="PJJ58325.1"/>
    </source>
</evidence>
<feature type="transmembrane region" description="Helical" evidence="1">
    <location>
        <begin position="451"/>
        <end position="469"/>
    </location>
</feature>
<dbReference type="RefSeq" id="WP_100414923.1">
    <property type="nucleotide sequence ID" value="NZ_PGEZ01000001.1"/>
</dbReference>
<keyword evidence="1" id="KW-0472">Membrane</keyword>
<accession>A0A2M9BK59</accession>
<feature type="transmembrane region" description="Helical" evidence="1">
    <location>
        <begin position="16"/>
        <end position="39"/>
    </location>
</feature>
<evidence type="ECO:0000256" key="1">
    <source>
        <dbReference type="SAM" id="Phobius"/>
    </source>
</evidence>
<keyword evidence="1" id="KW-0812">Transmembrane</keyword>
<dbReference type="EMBL" id="PGEZ01000001">
    <property type="protein sequence ID" value="PJJ58325.1"/>
    <property type="molecule type" value="Genomic_DNA"/>
</dbReference>
<gene>
    <name evidence="2" type="ORF">CLV56_2576</name>
</gene>
<keyword evidence="1" id="KW-1133">Transmembrane helix</keyword>
<organism evidence="2 3">
    <name type="scientific">Mumia flava</name>
    <dbReference type="NCBI Taxonomy" id="1348852"/>
    <lineage>
        <taxon>Bacteria</taxon>
        <taxon>Bacillati</taxon>
        <taxon>Actinomycetota</taxon>
        <taxon>Actinomycetes</taxon>
        <taxon>Propionibacteriales</taxon>
        <taxon>Nocardioidaceae</taxon>
        <taxon>Mumia</taxon>
    </lineage>
</organism>
<evidence type="ECO:0000313" key="3">
    <source>
        <dbReference type="Proteomes" id="UP000230842"/>
    </source>
</evidence>
<sequence length="703" mass="73135">MTTVLDRSDVASVPPAAAAGPVVAAAACAVVGAVASASVAVGRPVGPAVLGLYLLVPGVLLLSLRPAAASRYALLVPAVGLATTIACGSLALWLGLWAPGLLTVLAGAAVVVVSVRTVLRRRSTLIGWGGGRRRLLRGPVRPSRTTSAVAVCLAVALAAWVVAVLGALDADARAGGLLAVVGWPFGIAVAAGLVGFGLALRAGRTGLASLAALVLLVVVRGTGTLASSVPVYHWTYKHLGVVDLMQSRGSVLGGLDVYQAWPGFFAGAAWLSDASGIAAIDLARWTTPALELALGLAVAALARALGGSRDVAVAAGLVAVVVNWVGQDYFAPQAVAIVLATAVLALVVDREAPRSAAWAALGLYAALVVSHQLTPYWVLGATLLLTLVLRRRWWLPAAMAALALGYLALHYDAVAHYGIFSGFGDAVQNARTTIGVDPSDQQRLDSTVARAAALAVWGSAAAVLAVAALRRREGWVITAIVAFSPFALLLAQSYGGEAVLRVMLFTVPGCAVAIAGAVVALLRASWVRFTAGVVWLGLLAAVCAQATYDSWFLDRVSEAEVRTSRLLLDEVPGDAYLSAAVPRWPDRATGAYAWRLEDQWDFDRSAYAIEAADLDFTSVVDAVLLERSIRSSAALPTYLIFSDAMDAYADYYGLYPPGTLDRMRDLLVTRSGWDVVLAEDGVLVLRYLPGGLTDTPAATWRAR</sequence>
<protein>
    <submittedName>
        <fullName evidence="2">Uncharacterized protein</fullName>
    </submittedName>
</protein>
<feature type="transmembrane region" description="Helical" evidence="1">
    <location>
        <begin position="393"/>
        <end position="411"/>
    </location>
</feature>
<feature type="transmembrane region" description="Helical" evidence="1">
    <location>
        <begin position="526"/>
        <end position="548"/>
    </location>
</feature>
<feature type="transmembrane region" description="Helical" evidence="1">
    <location>
        <begin position="207"/>
        <end position="229"/>
    </location>
</feature>
<feature type="transmembrane region" description="Helical" evidence="1">
    <location>
        <begin position="292"/>
        <end position="324"/>
    </location>
</feature>
<dbReference type="Proteomes" id="UP000230842">
    <property type="component" value="Unassembled WGS sequence"/>
</dbReference>
<feature type="transmembrane region" description="Helical" evidence="1">
    <location>
        <begin position="355"/>
        <end position="373"/>
    </location>
</feature>
<dbReference type="OrthoDB" id="139907at2"/>
<dbReference type="AlphaFoldDB" id="A0A2M9BK59"/>
<dbReference type="PROSITE" id="PS51257">
    <property type="entry name" value="PROKAR_LIPOPROTEIN"/>
    <property type="match status" value="1"/>
</dbReference>
<feature type="transmembrane region" description="Helical" evidence="1">
    <location>
        <begin position="100"/>
        <end position="119"/>
    </location>
</feature>
<feature type="transmembrane region" description="Helical" evidence="1">
    <location>
        <begin position="330"/>
        <end position="348"/>
    </location>
</feature>
<feature type="transmembrane region" description="Helical" evidence="1">
    <location>
        <begin position="147"/>
        <end position="168"/>
    </location>
</feature>
<feature type="transmembrane region" description="Helical" evidence="1">
    <location>
        <begin position="475"/>
        <end position="491"/>
    </location>
</feature>
<keyword evidence="3" id="KW-1185">Reference proteome</keyword>
<comment type="caution">
    <text evidence="2">The sequence shown here is derived from an EMBL/GenBank/DDBJ whole genome shotgun (WGS) entry which is preliminary data.</text>
</comment>
<feature type="transmembrane region" description="Helical" evidence="1">
    <location>
        <begin position="498"/>
        <end position="520"/>
    </location>
</feature>
<name>A0A2M9BK59_9ACTN</name>
<feature type="transmembrane region" description="Helical" evidence="1">
    <location>
        <begin position="45"/>
        <end position="62"/>
    </location>
</feature>
<feature type="transmembrane region" description="Helical" evidence="1">
    <location>
        <begin position="174"/>
        <end position="200"/>
    </location>
</feature>